<dbReference type="Pfam" id="PF20151">
    <property type="entry name" value="DUF6533"/>
    <property type="match status" value="1"/>
</dbReference>
<dbReference type="AlphaFoldDB" id="A0AAD5YJA7"/>
<keyword evidence="1" id="KW-1133">Transmembrane helix</keyword>
<feature type="transmembrane region" description="Helical" evidence="1">
    <location>
        <begin position="120"/>
        <end position="140"/>
    </location>
</feature>
<evidence type="ECO:0000259" key="2">
    <source>
        <dbReference type="Pfam" id="PF20151"/>
    </source>
</evidence>
<feature type="transmembrane region" description="Helical" evidence="1">
    <location>
        <begin position="89"/>
        <end position="108"/>
    </location>
</feature>
<gene>
    <name evidence="3" type="ORF">NP233_g12614</name>
</gene>
<dbReference type="EMBL" id="JANIEX010001897">
    <property type="protein sequence ID" value="KAJ3553564.1"/>
    <property type="molecule type" value="Genomic_DNA"/>
</dbReference>
<dbReference type="Proteomes" id="UP001213000">
    <property type="component" value="Unassembled WGS sequence"/>
</dbReference>
<feature type="transmembrane region" description="Helical" evidence="1">
    <location>
        <begin position="54"/>
        <end position="77"/>
    </location>
</feature>
<comment type="caution">
    <text evidence="3">The sequence shown here is derived from an EMBL/GenBank/DDBJ whole genome shotgun (WGS) entry which is preliminary data.</text>
</comment>
<feature type="transmembrane region" description="Helical" evidence="1">
    <location>
        <begin position="244"/>
        <end position="261"/>
    </location>
</feature>
<dbReference type="InterPro" id="IPR045340">
    <property type="entry name" value="DUF6533"/>
</dbReference>
<name>A0AAD5YJA7_9AGAR</name>
<protein>
    <recommendedName>
        <fullName evidence="2">DUF6533 domain-containing protein</fullName>
    </recommendedName>
</protein>
<keyword evidence="1" id="KW-0472">Membrane</keyword>
<feature type="transmembrane region" description="Helical" evidence="1">
    <location>
        <begin position="176"/>
        <end position="197"/>
    </location>
</feature>
<feature type="domain" description="DUF6533" evidence="2">
    <location>
        <begin position="20"/>
        <end position="61"/>
    </location>
</feature>
<proteinExistence type="predicted"/>
<sequence length="303" mass="34299">MDTIQVDSGSFSGVVPSRMICVAAATVLIYDHLSTLDQEIALIWKRRIGTHGTTLFLVNRYSHYIYLISVLIEYWYISPSQKNCLHWDLANYILLITTISFCELVLTLRTWAMWKLSRRVLYFFIFVAFGIKGPLLFTALGESLIHENYLHLPSSTSRAQFICISPVKGGWSWESLAFVSIIVIETAIVLMTLLRVIEARRTSSGWYLKVHIMGNQGLIYYMFTLGLTVVNVIGVLYIRTRQNLGVMPFGIIGFAGYKGVIQSALCNRVLFLAREPADLIEMGSSQFEAGPSRSYLDVETPLR</sequence>
<feature type="transmembrane region" description="Helical" evidence="1">
    <location>
        <begin position="218"/>
        <end position="238"/>
    </location>
</feature>
<organism evidence="3 4">
    <name type="scientific">Leucocoprinus birnbaumii</name>
    <dbReference type="NCBI Taxonomy" id="56174"/>
    <lineage>
        <taxon>Eukaryota</taxon>
        <taxon>Fungi</taxon>
        <taxon>Dikarya</taxon>
        <taxon>Basidiomycota</taxon>
        <taxon>Agaricomycotina</taxon>
        <taxon>Agaricomycetes</taxon>
        <taxon>Agaricomycetidae</taxon>
        <taxon>Agaricales</taxon>
        <taxon>Agaricineae</taxon>
        <taxon>Agaricaceae</taxon>
        <taxon>Leucocoprinus</taxon>
    </lineage>
</organism>
<evidence type="ECO:0000313" key="3">
    <source>
        <dbReference type="EMBL" id="KAJ3553564.1"/>
    </source>
</evidence>
<reference evidence="3" key="1">
    <citation type="submission" date="2022-07" db="EMBL/GenBank/DDBJ databases">
        <title>Genome Sequence of Leucocoprinus birnbaumii.</title>
        <authorList>
            <person name="Buettner E."/>
        </authorList>
    </citation>
    <scope>NUCLEOTIDE SEQUENCE</scope>
    <source>
        <strain evidence="3">VT141</strain>
    </source>
</reference>
<feature type="transmembrane region" description="Helical" evidence="1">
    <location>
        <begin position="15"/>
        <end position="33"/>
    </location>
</feature>
<keyword evidence="4" id="KW-1185">Reference proteome</keyword>
<accession>A0AAD5YJA7</accession>
<evidence type="ECO:0000313" key="4">
    <source>
        <dbReference type="Proteomes" id="UP001213000"/>
    </source>
</evidence>
<evidence type="ECO:0000256" key="1">
    <source>
        <dbReference type="SAM" id="Phobius"/>
    </source>
</evidence>
<keyword evidence="1" id="KW-0812">Transmembrane</keyword>